<feature type="transmembrane region" description="Helical" evidence="14">
    <location>
        <begin position="106"/>
        <end position="124"/>
    </location>
</feature>
<evidence type="ECO:0000256" key="4">
    <source>
        <dbReference type="ARBA" id="ARBA00022670"/>
    </source>
</evidence>
<comment type="similarity">
    <text evidence="2 14">Belongs to the peptidase M50B family.</text>
</comment>
<evidence type="ECO:0000256" key="14">
    <source>
        <dbReference type="PIRNR" id="PIRNR006404"/>
    </source>
</evidence>
<keyword evidence="11 14" id="KW-0482">Metalloprotease</keyword>
<dbReference type="InterPro" id="IPR000644">
    <property type="entry name" value="CBS_dom"/>
</dbReference>
<evidence type="ECO:0000256" key="6">
    <source>
        <dbReference type="ARBA" id="ARBA00022723"/>
    </source>
</evidence>
<dbReference type="Gene3D" id="3.10.580.10">
    <property type="entry name" value="CBS-domain"/>
    <property type="match status" value="1"/>
</dbReference>
<evidence type="ECO:0000256" key="11">
    <source>
        <dbReference type="ARBA" id="ARBA00023049"/>
    </source>
</evidence>
<dbReference type="Proteomes" id="UP001601992">
    <property type="component" value="Unassembled WGS sequence"/>
</dbReference>
<gene>
    <name evidence="17" type="ORF">ACFYXQ_08155</name>
</gene>
<dbReference type="CDD" id="cd02205">
    <property type="entry name" value="CBS_pair_SF"/>
    <property type="match status" value="1"/>
</dbReference>
<dbReference type="EMBL" id="JBIAQY010000002">
    <property type="protein sequence ID" value="MFF3567745.1"/>
    <property type="molecule type" value="Genomic_DNA"/>
</dbReference>
<sequence>MLHGTIPVGRIAGIRIGVHWSLLITAALFAGILRTELPHRGSPVTSWAVSVAGAVVLLACLVAHELAHSVAARRRGVHVDRIVLWLLGGVSEFADEPGDARTELRVALAGPATSMLIGLLWYAAAVVTAPVAPSGILAEAFGWLAVMNIALAVFNLLPGAPLDGGRVVQALIWARTGDRLRAATTAARCGRVLGALVIAAGAVEVIVARHPAGLWLILLGWFLRTSANAEMSVAGLRHRLGDIMIRDVMTSPPLALPIRWPVADVLRSHAADSGHRVFPLIDPAGHPVALLAWSDLSRISPAARTTTELSALARRLPPAAVVHEDELLADAATRVLPRPGLDALVVVDESGHPTGIVTATDLVAACDRSTLGLPLQT</sequence>
<feature type="transmembrane region" description="Helical" evidence="14">
    <location>
        <begin position="189"/>
        <end position="208"/>
    </location>
</feature>
<evidence type="ECO:0000256" key="2">
    <source>
        <dbReference type="ARBA" id="ARBA00007931"/>
    </source>
</evidence>
<dbReference type="SUPFAM" id="SSF54631">
    <property type="entry name" value="CBS-domain pair"/>
    <property type="match status" value="1"/>
</dbReference>
<feature type="transmembrane region" description="Helical" evidence="14">
    <location>
        <begin position="136"/>
        <end position="157"/>
    </location>
</feature>
<evidence type="ECO:0000256" key="15">
    <source>
        <dbReference type="PROSITE-ProRule" id="PRU00703"/>
    </source>
</evidence>
<keyword evidence="10 14" id="KW-1133">Transmembrane helix</keyword>
<keyword evidence="18" id="KW-1185">Reference proteome</keyword>
<comment type="subcellular location">
    <subcellularLocation>
        <location evidence="1 14">Cell membrane</location>
        <topology evidence="1 14">Multi-pass membrane protein</topology>
    </subcellularLocation>
</comment>
<feature type="domain" description="CBS" evidence="16">
    <location>
        <begin position="315"/>
        <end position="375"/>
    </location>
</feature>
<proteinExistence type="inferred from homology"/>
<accession>A0ABW6RUR2</accession>
<keyword evidence="3 14" id="KW-1003">Cell membrane</keyword>
<dbReference type="CDD" id="cd06164">
    <property type="entry name" value="S2P-M50_SpoIVFB_CBS"/>
    <property type="match status" value="1"/>
</dbReference>
<dbReference type="InterPro" id="IPR046342">
    <property type="entry name" value="CBS_dom_sf"/>
</dbReference>
<evidence type="ECO:0000256" key="10">
    <source>
        <dbReference type="ARBA" id="ARBA00022989"/>
    </source>
</evidence>
<evidence type="ECO:0000256" key="13">
    <source>
        <dbReference type="ARBA" id="ARBA00023136"/>
    </source>
</evidence>
<keyword evidence="7" id="KW-0677">Repeat</keyword>
<dbReference type="RefSeq" id="WP_040831887.1">
    <property type="nucleotide sequence ID" value="NZ_JBIAQY010000002.1"/>
</dbReference>
<evidence type="ECO:0000256" key="5">
    <source>
        <dbReference type="ARBA" id="ARBA00022692"/>
    </source>
</evidence>
<dbReference type="InterPro" id="IPR016483">
    <property type="entry name" value="UCP006404_Pept_M50_CBS"/>
</dbReference>
<evidence type="ECO:0000256" key="9">
    <source>
        <dbReference type="ARBA" id="ARBA00022833"/>
    </source>
</evidence>
<evidence type="ECO:0000259" key="16">
    <source>
        <dbReference type="PROSITE" id="PS51371"/>
    </source>
</evidence>
<name>A0ABW6RUR2_9NOCA</name>
<reference evidence="17 18" key="1">
    <citation type="submission" date="2024-10" db="EMBL/GenBank/DDBJ databases">
        <title>The Natural Products Discovery Center: Release of the First 8490 Sequenced Strains for Exploring Actinobacteria Biosynthetic Diversity.</title>
        <authorList>
            <person name="Kalkreuter E."/>
            <person name="Kautsar S.A."/>
            <person name="Yang D."/>
            <person name="Bader C.D."/>
            <person name="Teijaro C.N."/>
            <person name="Fluegel L."/>
            <person name="Davis C.M."/>
            <person name="Simpson J.R."/>
            <person name="Lauterbach L."/>
            <person name="Steele A.D."/>
            <person name="Gui C."/>
            <person name="Meng S."/>
            <person name="Li G."/>
            <person name="Viehrig K."/>
            <person name="Ye F."/>
            <person name="Su P."/>
            <person name="Kiefer A.F."/>
            <person name="Nichols A."/>
            <person name="Cepeda A.J."/>
            <person name="Yan W."/>
            <person name="Fan B."/>
            <person name="Jiang Y."/>
            <person name="Adhikari A."/>
            <person name="Zheng C.-J."/>
            <person name="Schuster L."/>
            <person name="Cowan T.M."/>
            <person name="Smanski M.J."/>
            <person name="Chevrette M.G."/>
            <person name="De Carvalho L.P.S."/>
            <person name="Shen B."/>
        </authorList>
    </citation>
    <scope>NUCLEOTIDE SEQUENCE [LARGE SCALE GENOMIC DNA]</scope>
    <source>
        <strain evidence="17 18">NPDC002593</strain>
    </source>
</reference>
<keyword evidence="5 14" id="KW-0812">Transmembrane</keyword>
<keyword evidence="9 14" id="KW-0862">Zinc</keyword>
<keyword evidence="8 14" id="KW-0378">Hydrolase</keyword>
<keyword evidence="13 14" id="KW-0472">Membrane</keyword>
<keyword evidence="4 14" id="KW-0645">Protease</keyword>
<organism evidence="17 18">
    <name type="scientific">Nocardia jiangxiensis</name>
    <dbReference type="NCBI Taxonomy" id="282685"/>
    <lineage>
        <taxon>Bacteria</taxon>
        <taxon>Bacillati</taxon>
        <taxon>Actinomycetota</taxon>
        <taxon>Actinomycetes</taxon>
        <taxon>Mycobacteriales</taxon>
        <taxon>Nocardiaceae</taxon>
        <taxon>Nocardia</taxon>
    </lineage>
</organism>
<evidence type="ECO:0000256" key="1">
    <source>
        <dbReference type="ARBA" id="ARBA00004651"/>
    </source>
</evidence>
<dbReference type="Pfam" id="PF02163">
    <property type="entry name" value="Peptidase_M50"/>
    <property type="match status" value="2"/>
</dbReference>
<evidence type="ECO:0000256" key="12">
    <source>
        <dbReference type="ARBA" id="ARBA00023122"/>
    </source>
</evidence>
<dbReference type="PROSITE" id="PS51371">
    <property type="entry name" value="CBS"/>
    <property type="match status" value="1"/>
</dbReference>
<protein>
    <recommendedName>
        <fullName evidence="14">Zinc metalloprotease</fullName>
    </recommendedName>
</protein>
<dbReference type="PANTHER" id="PTHR39188:SF3">
    <property type="entry name" value="STAGE IV SPORULATION PROTEIN FB"/>
    <property type="match status" value="1"/>
</dbReference>
<keyword evidence="6 14" id="KW-0479">Metal-binding</keyword>
<comment type="caution">
    <text evidence="17">The sequence shown here is derived from an EMBL/GenBank/DDBJ whole genome shotgun (WGS) entry which is preliminary data.</text>
</comment>
<dbReference type="Pfam" id="PF00571">
    <property type="entry name" value="CBS"/>
    <property type="match status" value="2"/>
</dbReference>
<evidence type="ECO:0000256" key="8">
    <source>
        <dbReference type="ARBA" id="ARBA00022801"/>
    </source>
</evidence>
<feature type="transmembrane region" description="Helical" evidence="14">
    <location>
        <begin position="12"/>
        <end position="33"/>
    </location>
</feature>
<dbReference type="PANTHER" id="PTHR39188">
    <property type="entry name" value="MEMBRANE-ASSOCIATED ZINC METALLOPROTEASE M50B"/>
    <property type="match status" value="1"/>
</dbReference>
<comment type="cofactor">
    <cofactor evidence="14">
        <name>Zn(2+)</name>
        <dbReference type="ChEBI" id="CHEBI:29105"/>
    </cofactor>
    <text evidence="14">Binds 1 zinc ion per subunit.</text>
</comment>
<dbReference type="InterPro" id="IPR008915">
    <property type="entry name" value="Peptidase_M50"/>
</dbReference>
<evidence type="ECO:0000256" key="7">
    <source>
        <dbReference type="ARBA" id="ARBA00022737"/>
    </source>
</evidence>
<feature type="transmembrane region" description="Helical" evidence="14">
    <location>
        <begin position="45"/>
        <end position="67"/>
    </location>
</feature>
<evidence type="ECO:0000313" key="18">
    <source>
        <dbReference type="Proteomes" id="UP001601992"/>
    </source>
</evidence>
<evidence type="ECO:0000313" key="17">
    <source>
        <dbReference type="EMBL" id="MFF3567745.1"/>
    </source>
</evidence>
<evidence type="ECO:0000256" key="3">
    <source>
        <dbReference type="ARBA" id="ARBA00022475"/>
    </source>
</evidence>
<dbReference type="GO" id="GO:0008233">
    <property type="term" value="F:peptidase activity"/>
    <property type="evidence" value="ECO:0007669"/>
    <property type="project" value="UniProtKB-KW"/>
</dbReference>
<dbReference type="GO" id="GO:0006508">
    <property type="term" value="P:proteolysis"/>
    <property type="evidence" value="ECO:0007669"/>
    <property type="project" value="UniProtKB-KW"/>
</dbReference>
<dbReference type="SMART" id="SM00116">
    <property type="entry name" value="CBS"/>
    <property type="match status" value="1"/>
</dbReference>
<dbReference type="PIRSF" id="PIRSF006404">
    <property type="entry name" value="UCP006404_Pept_M50_CBS"/>
    <property type="match status" value="1"/>
</dbReference>
<keyword evidence="12 15" id="KW-0129">CBS domain</keyword>